<dbReference type="RefSeq" id="WP_343877528.1">
    <property type="nucleotide sequence ID" value="NZ_BAAAIJ010000007.1"/>
</dbReference>
<sequence>MAGQKMKLGPTGQTVAANITRVRELRALNYTELSRKLTESGRAISPLAIRHIEEGTRRVDVDDLIVLASALDVPPIILLSPNVDLPDAKVEATGLGTLTATRLWDWLRAEKKLTEEETFKDWLDAQRAAPQWRLNQIYEGASKIIEINRAELDAREGDSSKLDRILSEHRKIDGND</sequence>
<dbReference type="InterPro" id="IPR010982">
    <property type="entry name" value="Lambda_DNA-bd_dom_sf"/>
</dbReference>
<accession>A0ABW4Q4Y2</accession>
<evidence type="ECO:0000259" key="1">
    <source>
        <dbReference type="PROSITE" id="PS50943"/>
    </source>
</evidence>
<dbReference type="Proteomes" id="UP001597307">
    <property type="component" value="Unassembled WGS sequence"/>
</dbReference>
<reference evidence="3" key="1">
    <citation type="journal article" date="2019" name="Int. J. Syst. Evol. Microbiol.">
        <title>The Global Catalogue of Microorganisms (GCM) 10K type strain sequencing project: providing services to taxonomists for standard genome sequencing and annotation.</title>
        <authorList>
            <consortium name="The Broad Institute Genomics Platform"/>
            <consortium name="The Broad Institute Genome Sequencing Center for Infectious Disease"/>
            <person name="Wu L."/>
            <person name="Ma J."/>
        </authorList>
    </citation>
    <scope>NUCLEOTIDE SEQUENCE [LARGE SCALE GENOMIC DNA]</scope>
    <source>
        <strain evidence="3">JCM 11496</strain>
    </source>
</reference>
<dbReference type="EMBL" id="JBHUGA010000006">
    <property type="protein sequence ID" value="MFD1845343.1"/>
    <property type="molecule type" value="Genomic_DNA"/>
</dbReference>
<gene>
    <name evidence="2" type="ORF">ACFSFX_01870</name>
</gene>
<dbReference type="InterPro" id="IPR001387">
    <property type="entry name" value="Cro/C1-type_HTH"/>
</dbReference>
<keyword evidence="3" id="KW-1185">Reference proteome</keyword>
<evidence type="ECO:0000313" key="3">
    <source>
        <dbReference type="Proteomes" id="UP001597307"/>
    </source>
</evidence>
<organism evidence="2 3">
    <name type="scientific">Arthrobacter flavus</name>
    <dbReference type="NCBI Taxonomy" id="95172"/>
    <lineage>
        <taxon>Bacteria</taxon>
        <taxon>Bacillati</taxon>
        <taxon>Actinomycetota</taxon>
        <taxon>Actinomycetes</taxon>
        <taxon>Micrococcales</taxon>
        <taxon>Micrococcaceae</taxon>
        <taxon>Arthrobacter</taxon>
    </lineage>
</organism>
<dbReference type="PROSITE" id="PS50943">
    <property type="entry name" value="HTH_CROC1"/>
    <property type="match status" value="1"/>
</dbReference>
<protein>
    <submittedName>
        <fullName evidence="2">Helix-turn-helix domain-containing protein</fullName>
    </submittedName>
</protein>
<comment type="caution">
    <text evidence="2">The sequence shown here is derived from an EMBL/GenBank/DDBJ whole genome shotgun (WGS) entry which is preliminary data.</text>
</comment>
<evidence type="ECO:0000313" key="2">
    <source>
        <dbReference type="EMBL" id="MFD1845343.1"/>
    </source>
</evidence>
<proteinExistence type="predicted"/>
<dbReference type="SUPFAM" id="SSF47413">
    <property type="entry name" value="lambda repressor-like DNA-binding domains"/>
    <property type="match status" value="1"/>
</dbReference>
<name>A0ABW4Q4Y2_9MICC</name>
<dbReference type="CDD" id="cd00093">
    <property type="entry name" value="HTH_XRE"/>
    <property type="match status" value="1"/>
</dbReference>
<feature type="domain" description="HTH cro/C1-type" evidence="1">
    <location>
        <begin position="44"/>
        <end position="78"/>
    </location>
</feature>
<dbReference type="Gene3D" id="1.10.260.40">
    <property type="entry name" value="lambda repressor-like DNA-binding domains"/>
    <property type="match status" value="1"/>
</dbReference>